<protein>
    <submittedName>
        <fullName evidence="1">Alpha-glucosidase/amylase family protein</fullName>
    </submittedName>
</protein>
<gene>
    <name evidence="1" type="ORF">H640_04448</name>
</gene>
<evidence type="ECO:0000313" key="2">
    <source>
        <dbReference type="Proteomes" id="UP000053711"/>
    </source>
</evidence>
<dbReference type="Proteomes" id="UP000053711">
    <property type="component" value="Unassembled WGS sequence"/>
</dbReference>
<proteinExistence type="predicted"/>
<reference evidence="1 2" key="1">
    <citation type="journal article" date="2013" name="BMC Genomics">
        <title>Comparative genomics reveals distinct host-interacting traits of three major human-associated propionibacteria.</title>
        <authorList>
            <person name="Mak T.N."/>
            <person name="Schmid M."/>
            <person name="Brzuszkiewicz E."/>
            <person name="Zeng G."/>
            <person name="Meyer R."/>
            <person name="Sfanos K.S."/>
            <person name="Brinkmann V."/>
            <person name="Meyer T.F."/>
            <person name="Bruggemann H."/>
        </authorList>
    </citation>
    <scope>NUCLEOTIDE SEQUENCE [LARGE SCALE GENOMIC DNA]</scope>
    <source>
        <strain evidence="1 2">TM11</strain>
    </source>
</reference>
<accession>A0ACB4UNW3</accession>
<sequence length="678" mass="74617">MPCTARTPAAHAADAWPVRLLRAGQLHSTTDQLAASTIEPMRSHMSTPTSSRASQIGITPEPGERPGPTGTDAEPWWRSAVVYQIYPRSFFDADGDGTGDLRGITSHLDHVVSLGADAIWISPWYPSPMVDGGYDVADYCDIHPDFGTLDDADTLISTAHAKGLRVLIDLVPNHCSSQHPWFREAVSGGPGHPMRDRFVFRDGTGAHGELPPNNWPSVFGGAAWQRVVEPDGRPGQWYLHFFDPGQPDWNWDNEEVRAEFDRILRFWFDRGVDGFRVDVADALVKDMSLPDVPIDPRTGRGTLDKSIDNPMWDQPGLAEVQRRWRAIAREYADTPGGERVFVAEAYLPHDRLVQFLAPDRFQMSFDFEFLQSAWDADSLRWVIDGCLAAHARTGSSNDEQAAGLGSMDDVARPRGGDHVDASTATWVIGNHDVIRPATRYGKPVTGIDFRHPEDFDDIATKAMPSDVDLGRRRARAALLLEMALPGGAYVYQGEELGLDEVQVPTDRIEDPTWQRSGHVDRGRDGCRVPIPWGDRQAPYGWSTTSGTWLPMPDHWAELTVAAQDQDANSTLSLYRAVLAERRENPALGAGRMVWEDETSWPALAGVAGHVIAFRREPTLPEPASGSQRGADSRGGAGLRCVVNFGTAPVPLDTDTIIISSIPLTDGLLPRDAAAWVRL</sequence>
<organism evidence="1 2">
    <name type="scientific">Cutibacterium granulosum TM11</name>
    <dbReference type="NCBI Taxonomy" id="1292373"/>
    <lineage>
        <taxon>Bacteria</taxon>
        <taxon>Bacillati</taxon>
        <taxon>Actinomycetota</taxon>
        <taxon>Actinomycetes</taxon>
        <taxon>Propionibacteriales</taxon>
        <taxon>Propionibacteriaceae</taxon>
        <taxon>Cutibacterium</taxon>
    </lineage>
</organism>
<comment type="caution">
    <text evidence="1">The sequence shown here is derived from an EMBL/GenBank/DDBJ whole genome shotgun (WGS) entry which is preliminary data.</text>
</comment>
<name>A0ACB4UNW3_9ACTN</name>
<dbReference type="EMBL" id="AOST01000041">
    <property type="protein sequence ID" value="ERF66737.1"/>
    <property type="molecule type" value="Genomic_DNA"/>
</dbReference>
<evidence type="ECO:0000313" key="1">
    <source>
        <dbReference type="EMBL" id="ERF66737.1"/>
    </source>
</evidence>
<keyword evidence="2" id="KW-1185">Reference proteome</keyword>